<keyword evidence="2" id="KW-0812">Transmembrane</keyword>
<keyword evidence="4" id="KW-1185">Reference proteome</keyword>
<dbReference type="EnsemblMetazoa" id="LLOJ008204-RA">
    <property type="protein sequence ID" value="LLOJ008204-PA"/>
    <property type="gene ID" value="LLOJ008204"/>
</dbReference>
<evidence type="ECO:0000313" key="3">
    <source>
        <dbReference type="EnsemblMetazoa" id="LLOJ008204-PA"/>
    </source>
</evidence>
<evidence type="ECO:0000313" key="4">
    <source>
        <dbReference type="Proteomes" id="UP000092461"/>
    </source>
</evidence>
<evidence type="ECO:0000256" key="1">
    <source>
        <dbReference type="SAM" id="MobiDB-lite"/>
    </source>
</evidence>
<dbReference type="VEuPathDB" id="VectorBase:LLONM1_003776"/>
<dbReference type="EMBL" id="AJWK01027752">
    <property type="status" value="NOT_ANNOTATED_CDS"/>
    <property type="molecule type" value="Genomic_DNA"/>
</dbReference>
<dbReference type="EMBL" id="AJWK01027753">
    <property type="status" value="NOT_ANNOTATED_CDS"/>
    <property type="molecule type" value="Genomic_DNA"/>
</dbReference>
<reference evidence="3" key="1">
    <citation type="submission" date="2020-05" db="UniProtKB">
        <authorList>
            <consortium name="EnsemblMetazoa"/>
        </authorList>
    </citation>
    <scope>IDENTIFICATION</scope>
    <source>
        <strain evidence="3">Jacobina</strain>
    </source>
</reference>
<organism evidence="3 4">
    <name type="scientific">Lutzomyia longipalpis</name>
    <name type="common">Sand fly</name>
    <dbReference type="NCBI Taxonomy" id="7200"/>
    <lineage>
        <taxon>Eukaryota</taxon>
        <taxon>Metazoa</taxon>
        <taxon>Ecdysozoa</taxon>
        <taxon>Arthropoda</taxon>
        <taxon>Hexapoda</taxon>
        <taxon>Insecta</taxon>
        <taxon>Pterygota</taxon>
        <taxon>Neoptera</taxon>
        <taxon>Endopterygota</taxon>
        <taxon>Diptera</taxon>
        <taxon>Nematocera</taxon>
        <taxon>Psychodoidea</taxon>
        <taxon>Psychodidae</taxon>
        <taxon>Lutzomyia</taxon>
        <taxon>Lutzomyia</taxon>
    </lineage>
</organism>
<dbReference type="VEuPathDB" id="VectorBase:LLOJ008204"/>
<keyword evidence="2" id="KW-0472">Membrane</keyword>
<protein>
    <submittedName>
        <fullName evidence="3">Uncharacterized protein</fullName>
    </submittedName>
</protein>
<accession>A0A1B0CTK4</accession>
<name>A0A1B0CTK4_LUTLO</name>
<feature type="region of interest" description="Disordered" evidence="1">
    <location>
        <begin position="1"/>
        <end position="23"/>
    </location>
</feature>
<dbReference type="AlphaFoldDB" id="A0A1B0CTK4"/>
<proteinExistence type="predicted"/>
<dbReference type="Proteomes" id="UP000092461">
    <property type="component" value="Unassembled WGS sequence"/>
</dbReference>
<keyword evidence="2" id="KW-1133">Transmembrane helix</keyword>
<feature type="compositionally biased region" description="Polar residues" evidence="1">
    <location>
        <begin position="129"/>
        <end position="142"/>
    </location>
</feature>
<feature type="region of interest" description="Disordered" evidence="1">
    <location>
        <begin position="124"/>
        <end position="145"/>
    </location>
</feature>
<feature type="transmembrane region" description="Helical" evidence="2">
    <location>
        <begin position="151"/>
        <end position="172"/>
    </location>
</feature>
<sequence length="198" mass="22286">MTYRETLRSGLAKGRAQDKIQTGTANRRLHENVYILSICSHFNAHNALTPSQESPSLSNEETSYTSRTHLMLNDKMRSWWKEAHSFPFPVLMGKSEESAAISELFVSHKYIRWLCKKLVGGHGGKRANTRPNGNSSQPNGPSVQREEANSGFIEIIIIVVSLLLCFIIMGLAKGSAQDEIQTGIGGRWRGRKWWEWGN</sequence>
<evidence type="ECO:0000256" key="2">
    <source>
        <dbReference type="SAM" id="Phobius"/>
    </source>
</evidence>
<dbReference type="EMBL" id="AJWK01027754">
    <property type="status" value="NOT_ANNOTATED_CDS"/>
    <property type="molecule type" value="Genomic_DNA"/>
</dbReference>